<organism evidence="2 3">
    <name type="scientific">Aphanomyces astaci</name>
    <name type="common">Crayfish plague agent</name>
    <dbReference type="NCBI Taxonomy" id="112090"/>
    <lineage>
        <taxon>Eukaryota</taxon>
        <taxon>Sar</taxon>
        <taxon>Stramenopiles</taxon>
        <taxon>Oomycota</taxon>
        <taxon>Saprolegniomycetes</taxon>
        <taxon>Saprolegniales</taxon>
        <taxon>Verrucalvaceae</taxon>
        <taxon>Aphanomyces</taxon>
    </lineage>
</organism>
<dbReference type="Proteomes" id="UP000469452">
    <property type="component" value="Unassembled WGS sequence"/>
</dbReference>
<evidence type="ECO:0000313" key="3">
    <source>
        <dbReference type="Proteomes" id="UP000469452"/>
    </source>
</evidence>
<dbReference type="EMBL" id="VJMI01012881">
    <property type="protein sequence ID" value="KAF0749105.1"/>
    <property type="molecule type" value="Genomic_DNA"/>
</dbReference>
<proteinExistence type="predicted"/>
<feature type="signal peptide" evidence="1">
    <location>
        <begin position="1"/>
        <end position="23"/>
    </location>
</feature>
<name>A0A6A5AIZ1_APHAT</name>
<dbReference type="AlphaFoldDB" id="A0A6A5AIZ1"/>
<keyword evidence="1" id="KW-0732">Signal</keyword>
<evidence type="ECO:0000313" key="2">
    <source>
        <dbReference type="EMBL" id="KAF0749105.1"/>
    </source>
</evidence>
<evidence type="ECO:0008006" key="4">
    <source>
        <dbReference type="Google" id="ProtNLM"/>
    </source>
</evidence>
<evidence type="ECO:0000256" key="1">
    <source>
        <dbReference type="SAM" id="SignalP"/>
    </source>
</evidence>
<feature type="chain" id="PRO_5025387169" description="Roadblock/LAMTOR2 domain-containing protein" evidence="1">
    <location>
        <begin position="24"/>
        <end position="255"/>
    </location>
</feature>
<sequence length="255" mass="27678">MLRNVLLMATSGLVLFSKEFVNAIAQPRLIGSLLTAILEFSAKTTGAPVSYMEFAHVAVAVVTNEHAKVFCAIFLDVCDGPKFGSFIAKEILAAFVNEYAGDLGNIGHNLRDFHGFHYKISEVIRESAKPILATLQQHRGIQKAILVTDDTVTYATVDVDHLGVLVNLQSLRTLSADMIVVSVAFVGDNAKSVTLQAGRNCSIHVSSIENATLVVTYKQNGAACVAAIDDAIFMLHRVYRLINNLHHHTAVIPVH</sequence>
<comment type="caution">
    <text evidence="2">The sequence shown here is derived from an EMBL/GenBank/DDBJ whole genome shotgun (WGS) entry which is preliminary data.</text>
</comment>
<reference evidence="2 3" key="1">
    <citation type="submission" date="2019-06" db="EMBL/GenBank/DDBJ databases">
        <title>Genomics analysis of Aphanomyces spp. identifies a new class of oomycete effector associated with host adaptation.</title>
        <authorList>
            <person name="Gaulin E."/>
        </authorList>
    </citation>
    <scope>NUCLEOTIDE SEQUENCE [LARGE SCALE GENOMIC DNA]</scope>
    <source>
        <strain evidence="2 3">E</strain>
    </source>
</reference>
<protein>
    <recommendedName>
        <fullName evidence="4">Roadblock/LAMTOR2 domain-containing protein</fullName>
    </recommendedName>
</protein>
<gene>
    <name evidence="2" type="ORF">AaE_007138</name>
</gene>
<dbReference type="VEuPathDB" id="FungiDB:H257_17746"/>
<accession>A0A6A5AIZ1</accession>